<dbReference type="InterPro" id="IPR004099">
    <property type="entry name" value="Pyr_nucl-diS_OxRdtase_dimer"/>
</dbReference>
<feature type="binding site" evidence="8">
    <location>
        <begin position="178"/>
        <end position="185"/>
    </location>
    <ligand>
        <name>NAD(+)</name>
        <dbReference type="ChEBI" id="CHEBI:57540"/>
    </ligand>
</feature>
<dbReference type="AlphaFoldDB" id="A0A0A8K176"/>
<keyword evidence="4" id="KW-0521">NADP</keyword>
<accession>A0A0A8K176</accession>
<evidence type="ECO:0000256" key="6">
    <source>
        <dbReference type="ARBA" id="ARBA00023157"/>
    </source>
</evidence>
<dbReference type="InterPro" id="IPR001100">
    <property type="entry name" value="Pyr_nuc-diS_OxRdtase"/>
</dbReference>
<dbReference type="Proteomes" id="UP000031643">
    <property type="component" value="Chromosome"/>
</dbReference>
<dbReference type="Gene3D" id="3.30.390.30">
    <property type="match status" value="1"/>
</dbReference>
<dbReference type="PIRSF" id="PIRSF000350">
    <property type="entry name" value="Mercury_reductase_MerA"/>
    <property type="match status" value="1"/>
</dbReference>
<keyword evidence="7 10" id="KW-0676">Redox-active center</keyword>
<dbReference type="GO" id="GO:0016152">
    <property type="term" value="F:mercury (II) reductase (NADP+) activity"/>
    <property type="evidence" value="ECO:0007669"/>
    <property type="project" value="UniProtKB-EC"/>
</dbReference>
<keyword evidence="8" id="KW-0520">NAD</keyword>
<evidence type="ECO:0000256" key="3">
    <source>
        <dbReference type="ARBA" id="ARBA00022827"/>
    </source>
</evidence>
<feature type="domain" description="Pyridine nucleotide-disulphide oxidoreductase dimerisation" evidence="11">
    <location>
        <begin position="342"/>
        <end position="447"/>
    </location>
</feature>
<feature type="binding site" evidence="8">
    <location>
        <position position="307"/>
    </location>
    <ligand>
        <name>FAD</name>
        <dbReference type="ChEBI" id="CHEBI:57692"/>
    </ligand>
</feature>
<feature type="binding site" evidence="8">
    <location>
        <position position="267"/>
    </location>
    <ligand>
        <name>NAD(+)</name>
        <dbReference type="ChEBI" id="CHEBI:57540"/>
    </ligand>
</feature>
<gene>
    <name evidence="13" type="ORF">GL4_0784</name>
</gene>
<dbReference type="InterPro" id="IPR016156">
    <property type="entry name" value="FAD/NAD-linked_Rdtase_dimer_sf"/>
</dbReference>
<dbReference type="PRINTS" id="PR00411">
    <property type="entry name" value="PNDRDTASEI"/>
</dbReference>
<dbReference type="PANTHER" id="PTHR43014:SF2">
    <property type="entry name" value="MERCURIC REDUCTASE"/>
    <property type="match status" value="1"/>
</dbReference>
<dbReference type="PANTHER" id="PTHR43014">
    <property type="entry name" value="MERCURIC REDUCTASE"/>
    <property type="match status" value="1"/>
</dbReference>
<dbReference type="OrthoDB" id="9781772at2"/>
<dbReference type="InterPro" id="IPR012999">
    <property type="entry name" value="Pyr_OxRdtase_I_AS"/>
</dbReference>
<feature type="domain" description="FAD/NAD(P)-binding" evidence="12">
    <location>
        <begin position="8"/>
        <end position="319"/>
    </location>
</feature>
<feature type="binding site" evidence="8">
    <location>
        <position position="53"/>
    </location>
    <ligand>
        <name>FAD</name>
        <dbReference type="ChEBI" id="CHEBI:57692"/>
    </ligand>
</feature>
<dbReference type="Pfam" id="PF07992">
    <property type="entry name" value="Pyr_redox_2"/>
    <property type="match status" value="1"/>
</dbReference>
<dbReference type="SUPFAM" id="SSF55424">
    <property type="entry name" value="FAD/NAD-linked reductases, dimerisation (C-terminal) domain"/>
    <property type="match status" value="1"/>
</dbReference>
<evidence type="ECO:0000256" key="10">
    <source>
        <dbReference type="RuleBase" id="RU003691"/>
    </source>
</evidence>
<dbReference type="SUPFAM" id="SSF51905">
    <property type="entry name" value="FAD/NAD(P)-binding domain"/>
    <property type="match status" value="1"/>
</dbReference>
<dbReference type="InterPro" id="IPR023753">
    <property type="entry name" value="FAD/NAD-binding_dom"/>
</dbReference>
<dbReference type="RefSeq" id="WP_045364722.1">
    <property type="nucleotide sequence ID" value="NZ_AP014648.1"/>
</dbReference>
<comment type="cofactor">
    <cofactor evidence="8">
        <name>FAD</name>
        <dbReference type="ChEBI" id="CHEBI:57692"/>
    </cofactor>
    <text evidence="8">Binds 1 FAD per subunit.</text>
</comment>
<dbReference type="EC" id="1.16.1.1" evidence="13"/>
<reference evidence="13 14" key="1">
    <citation type="submission" date="2014-09" db="EMBL/GenBank/DDBJ databases">
        <title>Genome sequencing of Methyloceanibacter caenitepidi Gela4.</title>
        <authorList>
            <person name="Takeuchi M."/>
            <person name="Susumu S."/>
            <person name="Kamagata Y."/>
            <person name="Oshima K."/>
            <person name="Hattori M."/>
            <person name="Iwasaki W."/>
        </authorList>
    </citation>
    <scope>NUCLEOTIDE SEQUENCE [LARGE SCALE GENOMIC DNA]</scope>
    <source>
        <strain evidence="13 14">Gela4</strain>
    </source>
</reference>
<feature type="disulfide bond" description="Redox-active" evidence="9">
    <location>
        <begin position="44"/>
        <end position="49"/>
    </location>
</feature>
<evidence type="ECO:0000256" key="1">
    <source>
        <dbReference type="ARBA" id="ARBA00007532"/>
    </source>
</evidence>
<keyword evidence="8" id="KW-0547">Nucleotide-binding</keyword>
<evidence type="ECO:0000259" key="11">
    <source>
        <dbReference type="Pfam" id="PF02852"/>
    </source>
</evidence>
<sequence>MEEELTPDLCVIGAGSGGLSVAAAAAQLGVSVVLVEKGLMGGDCLNYGCVPSKALLAAAKRADAVRTASTFGIDVLEAQIDHRAVHDHVHRAIANIAPNDSLERFTGLGVRVIQAQASFLDKETLEAGSVLVRARRFVIATGGKPNVPAIPGLDEVPYLTNETIFDLGERVQHLIVLGGGPIGLELGQAYNMLGADVSIFDTGEFLTKEDPEAARVVLKRLHDSGVAMYPNTRVERVEPSVQGLAVHFSQGTDNVIVKGSHILVAAGRRPNLKSLSLDRAGVTHSDRGIKVNEQLKTSNRKIYAVGDAIGGQQFTHLANYHASIVIKNALFRLKPDVSAMPIPRVMYTDPELAQVGLTEKEAREKTRRIRIYRWPFADNDRAQCERRTEGFIKVITKKDGTILGVTLVGPEAGELLQLWIVAIAKEMRIGDLTSLVLPYPTFSEISKRVAFTYYRPLLTKRWLHWIIGLLRKLG</sequence>
<proteinExistence type="inferred from homology"/>
<dbReference type="FunFam" id="3.30.390.30:FF:000001">
    <property type="entry name" value="Dihydrolipoyl dehydrogenase"/>
    <property type="match status" value="1"/>
</dbReference>
<evidence type="ECO:0000313" key="13">
    <source>
        <dbReference type="EMBL" id="BAQ16247.1"/>
    </source>
</evidence>
<keyword evidence="3 8" id="KW-0274">FAD</keyword>
<keyword evidence="6" id="KW-1015">Disulfide bond</keyword>
<evidence type="ECO:0000256" key="2">
    <source>
        <dbReference type="ARBA" id="ARBA00022630"/>
    </source>
</evidence>
<dbReference type="Gene3D" id="3.50.50.60">
    <property type="entry name" value="FAD/NAD(P)-binding domain"/>
    <property type="match status" value="2"/>
</dbReference>
<dbReference type="GO" id="GO:0016668">
    <property type="term" value="F:oxidoreductase activity, acting on a sulfur group of donors, NAD(P) as acceptor"/>
    <property type="evidence" value="ECO:0007669"/>
    <property type="project" value="InterPro"/>
</dbReference>
<dbReference type="STRING" id="1384459.GL4_0784"/>
<organism evidence="13 14">
    <name type="scientific">Methyloceanibacter caenitepidi</name>
    <dbReference type="NCBI Taxonomy" id="1384459"/>
    <lineage>
        <taxon>Bacteria</taxon>
        <taxon>Pseudomonadati</taxon>
        <taxon>Pseudomonadota</taxon>
        <taxon>Alphaproteobacteria</taxon>
        <taxon>Hyphomicrobiales</taxon>
        <taxon>Hyphomicrobiaceae</taxon>
        <taxon>Methyloceanibacter</taxon>
    </lineage>
</organism>
<keyword evidence="5 10" id="KW-0560">Oxidoreductase</keyword>
<dbReference type="KEGG" id="mcg:GL4_0784"/>
<dbReference type="PROSITE" id="PS00076">
    <property type="entry name" value="PYRIDINE_REDOX_1"/>
    <property type="match status" value="1"/>
</dbReference>
<keyword evidence="2 10" id="KW-0285">Flavoprotein</keyword>
<name>A0A0A8K176_9HYPH</name>
<evidence type="ECO:0000256" key="4">
    <source>
        <dbReference type="ARBA" id="ARBA00022857"/>
    </source>
</evidence>
<evidence type="ECO:0000256" key="5">
    <source>
        <dbReference type="ARBA" id="ARBA00023002"/>
    </source>
</evidence>
<comment type="similarity">
    <text evidence="1 10">Belongs to the class-I pyridine nucleotide-disulfide oxidoreductase family.</text>
</comment>
<evidence type="ECO:0000256" key="8">
    <source>
        <dbReference type="PIRSR" id="PIRSR000350-3"/>
    </source>
</evidence>
<evidence type="ECO:0000256" key="9">
    <source>
        <dbReference type="PIRSR" id="PIRSR000350-4"/>
    </source>
</evidence>
<dbReference type="GO" id="GO:0003955">
    <property type="term" value="F:NAD(P)H dehydrogenase (quinone) activity"/>
    <property type="evidence" value="ECO:0007669"/>
    <property type="project" value="TreeGrafter"/>
</dbReference>
<dbReference type="EMBL" id="AP014648">
    <property type="protein sequence ID" value="BAQ16247.1"/>
    <property type="molecule type" value="Genomic_DNA"/>
</dbReference>
<evidence type="ECO:0000313" key="14">
    <source>
        <dbReference type="Proteomes" id="UP000031643"/>
    </source>
</evidence>
<keyword evidence="14" id="KW-1185">Reference proteome</keyword>
<dbReference type="GO" id="GO:0050660">
    <property type="term" value="F:flavin adenine dinucleotide binding"/>
    <property type="evidence" value="ECO:0007669"/>
    <property type="project" value="TreeGrafter"/>
</dbReference>
<protein>
    <submittedName>
        <fullName evidence="13">Mercuric ion reductase</fullName>
        <ecNumber evidence="13">1.16.1.1</ecNumber>
    </submittedName>
</protein>
<evidence type="ECO:0000256" key="7">
    <source>
        <dbReference type="ARBA" id="ARBA00023284"/>
    </source>
</evidence>
<dbReference type="InterPro" id="IPR036188">
    <property type="entry name" value="FAD/NAD-bd_sf"/>
</dbReference>
<dbReference type="Pfam" id="PF02852">
    <property type="entry name" value="Pyr_redox_dim"/>
    <property type="match status" value="1"/>
</dbReference>
<evidence type="ECO:0000259" key="12">
    <source>
        <dbReference type="Pfam" id="PF07992"/>
    </source>
</evidence>
<dbReference type="PRINTS" id="PR00368">
    <property type="entry name" value="FADPNR"/>
</dbReference>
<dbReference type="HOGENOM" id="CLU_016755_1_0_5"/>